<organism evidence="1 2">
    <name type="scientific">Mycoplasmopsis arginini</name>
    <name type="common">Mycoplasma arginini</name>
    <dbReference type="NCBI Taxonomy" id="2094"/>
    <lineage>
        <taxon>Bacteria</taxon>
        <taxon>Bacillati</taxon>
        <taxon>Mycoplasmatota</taxon>
        <taxon>Mycoplasmoidales</taxon>
        <taxon>Metamycoplasmataceae</taxon>
        <taxon>Mycoplasmopsis</taxon>
    </lineage>
</organism>
<dbReference type="EMBL" id="CP143577">
    <property type="protein sequence ID" value="WVN22230.1"/>
    <property type="molecule type" value="Genomic_DNA"/>
</dbReference>
<keyword evidence="2" id="KW-1185">Reference proteome</keyword>
<sequence>MSPNVLVSCILPSTTNKPRKPASEPKDIFEIDKRPSFPSMPINNPLKQKKYNLTFDLVRTKEYSLSIPNYAKTLSFDDKRQEIRGAVELTWVLFSILYHHDLTENQKIKKLSEYISTITEYKVFLDKNQYLTKIIKQGKDFLEYEKYEWFKDFPYQGWYKLKEDYHSWLKNKFFKEYQYFSLSRIKDGDLSSLTKAEKDAIRFQSQGYLFFLHTQKNLIKSLPIFFEKIKHQINFLLSFASLNLVILENKDRFHTLEDLEDFLKGNNPFDDLKTKLKDIFLLQNNIFGQAEEKDKILNVYFSILMSSDTNQALFFNDVLMLMDVILNPLFSIESQDNFFKKELPKEYEYFSKYLYKQKEDNSGITFYQPSFLETQKENFQKITDYFSNYLKIKIKS</sequence>
<evidence type="ECO:0000313" key="1">
    <source>
        <dbReference type="EMBL" id="WVN22230.1"/>
    </source>
</evidence>
<dbReference type="RefSeq" id="WP_129694562.1">
    <property type="nucleotide sequence ID" value="NZ_CP143577.1"/>
</dbReference>
<evidence type="ECO:0000313" key="2">
    <source>
        <dbReference type="Proteomes" id="UP001432074"/>
    </source>
</evidence>
<protein>
    <submittedName>
        <fullName evidence="1">Uncharacterized protein</fullName>
    </submittedName>
</protein>
<gene>
    <name evidence="1" type="ORF">V2E25_01365</name>
</gene>
<reference evidence="1" key="1">
    <citation type="submission" date="2024-01" db="EMBL/GenBank/DDBJ databases">
        <title>Complete genome sequence of Mycoplasma arginini type strain G 230.</title>
        <authorList>
            <person name="Spergser J."/>
        </authorList>
    </citation>
    <scope>NUCLEOTIDE SEQUENCE</scope>
    <source>
        <strain evidence="1">NCTC 10129</strain>
    </source>
</reference>
<proteinExistence type="predicted"/>
<name>A0ABZ2AJM9_MYCAR</name>
<dbReference type="Proteomes" id="UP001432074">
    <property type="component" value="Chromosome"/>
</dbReference>
<accession>A0ABZ2AJM9</accession>